<keyword evidence="1" id="KW-0732">Signal</keyword>
<name>A0A7W7YJS3_9BACT</name>
<feature type="chain" id="PRO_5030508588" evidence="1">
    <location>
        <begin position="26"/>
        <end position="366"/>
    </location>
</feature>
<evidence type="ECO:0000313" key="3">
    <source>
        <dbReference type="Proteomes" id="UP000534294"/>
    </source>
</evidence>
<dbReference type="Proteomes" id="UP000534294">
    <property type="component" value="Unassembled WGS sequence"/>
</dbReference>
<evidence type="ECO:0000313" key="2">
    <source>
        <dbReference type="EMBL" id="MBB5037466.1"/>
    </source>
</evidence>
<feature type="signal peptide" evidence="1">
    <location>
        <begin position="1"/>
        <end position="25"/>
    </location>
</feature>
<accession>A0A7W7YJS3</accession>
<protein>
    <submittedName>
        <fullName evidence="2">Uncharacterized protein</fullName>
    </submittedName>
</protein>
<keyword evidence="3" id="KW-1185">Reference proteome</keyword>
<comment type="caution">
    <text evidence="2">The sequence shown here is derived from an EMBL/GenBank/DDBJ whole genome shotgun (WGS) entry which is preliminary data.</text>
</comment>
<dbReference type="RefSeq" id="WP_184207407.1">
    <property type="nucleotide sequence ID" value="NZ_JACHIF010000003.1"/>
</dbReference>
<reference evidence="2 3" key="1">
    <citation type="submission" date="2020-08" db="EMBL/GenBank/DDBJ databases">
        <title>Genomic Encyclopedia of Type Strains, Phase IV (KMG-IV): sequencing the most valuable type-strain genomes for metagenomic binning, comparative biology and taxonomic classification.</title>
        <authorList>
            <person name="Goeker M."/>
        </authorList>
    </citation>
    <scope>NUCLEOTIDE SEQUENCE [LARGE SCALE GENOMIC DNA]</scope>
    <source>
        <strain evidence="2 3">DSM 12251</strain>
    </source>
</reference>
<organism evidence="2 3">
    <name type="scientific">Prosthecobacter dejongeii</name>
    <dbReference type="NCBI Taxonomy" id="48465"/>
    <lineage>
        <taxon>Bacteria</taxon>
        <taxon>Pseudomonadati</taxon>
        <taxon>Verrucomicrobiota</taxon>
        <taxon>Verrucomicrobiia</taxon>
        <taxon>Verrucomicrobiales</taxon>
        <taxon>Verrucomicrobiaceae</taxon>
        <taxon>Prosthecobacter</taxon>
    </lineage>
</organism>
<sequence>MNKLYIKPILAFSAFFLPSFAPVLATNLTATNLTLTNSMAFGLVQVSDGATGNNTAPGFRLTVEQDATNETFTNTIYHPAYTTIEEQVQHEYGYVEIGGHYQDVYGYGIVNSYWVPDVTEDLGYFDENNLWVSVPTVMTPGYWHEEWGNVVVGQEYVSGTQVWQIINSYTTSQEVYHDAYTETEEVVYQSFLRPKIKQAATRTDANWVWQVPEANNNATTMRDIFVLFDGGVRIPSRTEGEAMSLLADNLTYSRAVPGTDFNATQAIKTQAEKLVVTSDQVYTDTARIKDESSLAAHELTLSNSYTSPQNQTTTKLTQVRADGAYFGGMVTVKDNLHVGGVIRVAESGDLSMGIYKNGTQPTSNQP</sequence>
<dbReference type="AlphaFoldDB" id="A0A7W7YJS3"/>
<dbReference type="EMBL" id="JACHIF010000003">
    <property type="protein sequence ID" value="MBB5037466.1"/>
    <property type="molecule type" value="Genomic_DNA"/>
</dbReference>
<evidence type="ECO:0000256" key="1">
    <source>
        <dbReference type="SAM" id="SignalP"/>
    </source>
</evidence>
<proteinExistence type="predicted"/>
<gene>
    <name evidence="2" type="ORF">HNQ64_001715</name>
</gene>